<dbReference type="SMART" id="SM00409">
    <property type="entry name" value="IG"/>
    <property type="match status" value="3"/>
</dbReference>
<evidence type="ECO:0000256" key="4">
    <source>
        <dbReference type="ARBA" id="ARBA00023180"/>
    </source>
</evidence>
<feature type="domain" description="Ig-like" evidence="8">
    <location>
        <begin position="55"/>
        <end position="137"/>
    </location>
</feature>
<evidence type="ECO:0000256" key="5">
    <source>
        <dbReference type="ARBA" id="ARBA00023319"/>
    </source>
</evidence>
<dbReference type="InterPro" id="IPR036179">
    <property type="entry name" value="Ig-like_dom_sf"/>
</dbReference>
<feature type="region of interest" description="Disordered" evidence="6">
    <location>
        <begin position="571"/>
        <end position="612"/>
    </location>
</feature>
<dbReference type="GO" id="GO:0005886">
    <property type="term" value="C:plasma membrane"/>
    <property type="evidence" value="ECO:0007669"/>
    <property type="project" value="TreeGrafter"/>
</dbReference>
<dbReference type="EMBL" id="SJOL01012020">
    <property type="protein sequence ID" value="TGZ46887.1"/>
    <property type="molecule type" value="Genomic_DNA"/>
</dbReference>
<feature type="compositionally biased region" description="Low complexity" evidence="6">
    <location>
        <begin position="713"/>
        <end position="727"/>
    </location>
</feature>
<dbReference type="Proteomes" id="UP000308267">
    <property type="component" value="Unassembled WGS sequence"/>
</dbReference>
<dbReference type="STRING" id="147828.A0A4S2KC36"/>
<dbReference type="EMBL" id="SJOL01012020">
    <property type="protein sequence ID" value="TGZ46885.1"/>
    <property type="molecule type" value="Genomic_DNA"/>
</dbReference>
<dbReference type="InterPro" id="IPR013783">
    <property type="entry name" value="Ig-like_fold"/>
</dbReference>
<evidence type="ECO:0000256" key="7">
    <source>
        <dbReference type="SAM" id="Phobius"/>
    </source>
</evidence>
<feature type="transmembrane region" description="Helical" evidence="7">
    <location>
        <begin position="501"/>
        <end position="524"/>
    </location>
</feature>
<feature type="transmembrane region" description="Helical" evidence="7">
    <location>
        <begin position="21"/>
        <end position="47"/>
    </location>
</feature>
<keyword evidence="7" id="KW-1133">Transmembrane helix</keyword>
<keyword evidence="5" id="KW-0393">Immunoglobulin domain</keyword>
<dbReference type="SMART" id="SM00408">
    <property type="entry name" value="IGc2"/>
    <property type="match status" value="3"/>
</dbReference>
<evidence type="ECO:0000259" key="8">
    <source>
        <dbReference type="PROSITE" id="PS50835"/>
    </source>
</evidence>
<dbReference type="GO" id="GO:0005911">
    <property type="term" value="C:cell-cell junction"/>
    <property type="evidence" value="ECO:0007669"/>
    <property type="project" value="TreeGrafter"/>
</dbReference>
<feature type="region of interest" description="Disordered" evidence="6">
    <location>
        <begin position="709"/>
        <end position="737"/>
    </location>
</feature>
<evidence type="ECO:0000256" key="2">
    <source>
        <dbReference type="ARBA" id="ARBA00023136"/>
    </source>
</evidence>
<protein>
    <recommendedName>
        <fullName evidence="8">Ig-like domain-containing protein</fullName>
    </recommendedName>
</protein>
<dbReference type="InterPro" id="IPR007110">
    <property type="entry name" value="Ig-like_dom"/>
</dbReference>
<evidence type="ECO:0000256" key="3">
    <source>
        <dbReference type="ARBA" id="ARBA00023157"/>
    </source>
</evidence>
<name>A0A4S2KC36_OPIFE</name>
<dbReference type="InterPro" id="IPR003599">
    <property type="entry name" value="Ig_sub"/>
</dbReference>
<dbReference type="GO" id="GO:0050839">
    <property type="term" value="F:cell adhesion molecule binding"/>
    <property type="evidence" value="ECO:0007669"/>
    <property type="project" value="TreeGrafter"/>
</dbReference>
<dbReference type="PANTHER" id="PTHR11640">
    <property type="entry name" value="NEPHRIN"/>
    <property type="match status" value="1"/>
</dbReference>
<comment type="caution">
    <text evidence="9">The sequence shown here is derived from an EMBL/GenBank/DDBJ whole genome shotgun (WGS) entry which is preliminary data.</text>
</comment>
<dbReference type="InterPro" id="IPR051275">
    <property type="entry name" value="Cell_adhesion_signaling"/>
</dbReference>
<dbReference type="InterPro" id="IPR003598">
    <property type="entry name" value="Ig_sub2"/>
</dbReference>
<dbReference type="PROSITE" id="PS50835">
    <property type="entry name" value="IG_LIKE"/>
    <property type="match status" value="3"/>
</dbReference>
<proteinExistence type="predicted"/>
<feature type="domain" description="Ig-like" evidence="8">
    <location>
        <begin position="163"/>
        <end position="318"/>
    </location>
</feature>
<feature type="domain" description="Ig-like" evidence="8">
    <location>
        <begin position="332"/>
        <end position="483"/>
    </location>
</feature>
<dbReference type="OrthoDB" id="6244905at2759"/>
<evidence type="ECO:0000313" key="10">
    <source>
        <dbReference type="Proteomes" id="UP000308267"/>
    </source>
</evidence>
<reference evidence="9 10" key="1">
    <citation type="journal article" date="2019" name="BMC Genomics">
        <title>New insights from Opisthorchis felineus genome: update on genomics of the epidemiologically important liver flukes.</title>
        <authorList>
            <person name="Ershov N.I."/>
            <person name="Mordvinov V.A."/>
            <person name="Prokhortchouk E.B."/>
            <person name="Pakharukova M.Y."/>
            <person name="Gunbin K.V."/>
            <person name="Ustyantsev K."/>
            <person name="Genaev M.A."/>
            <person name="Blinov A.G."/>
            <person name="Mazur A."/>
            <person name="Boulygina E."/>
            <person name="Tsygankova S."/>
            <person name="Khrameeva E."/>
            <person name="Chekanov N."/>
            <person name="Fan G."/>
            <person name="Xiao A."/>
            <person name="Zhang H."/>
            <person name="Xu X."/>
            <person name="Yang H."/>
            <person name="Solovyev V."/>
            <person name="Lee S.M."/>
            <person name="Liu X."/>
            <person name="Afonnikov D.A."/>
            <person name="Skryabin K.G."/>
        </authorList>
    </citation>
    <scope>NUCLEOTIDE SEQUENCE [LARGE SCALE GENOMIC DNA]</scope>
    <source>
        <strain evidence="9">AK-0245</strain>
        <tissue evidence="9">Whole organism</tissue>
    </source>
</reference>
<dbReference type="GO" id="GO:0098609">
    <property type="term" value="P:cell-cell adhesion"/>
    <property type="evidence" value="ECO:0007669"/>
    <property type="project" value="TreeGrafter"/>
</dbReference>
<keyword evidence="2 7" id="KW-0472">Membrane</keyword>
<feature type="compositionally biased region" description="Low complexity" evidence="6">
    <location>
        <begin position="594"/>
        <end position="612"/>
    </location>
</feature>
<gene>
    <name evidence="9" type="ORF">CRM22_011065</name>
</gene>
<keyword evidence="7" id="KW-0812">Transmembrane</keyword>
<keyword evidence="10" id="KW-1185">Reference proteome</keyword>
<accession>A0A4S2KC36</accession>
<feature type="compositionally biased region" description="Polar residues" evidence="6">
    <location>
        <begin position="776"/>
        <end position="813"/>
    </location>
</feature>
<feature type="region of interest" description="Disordered" evidence="6">
    <location>
        <begin position="774"/>
        <end position="813"/>
    </location>
</feature>
<keyword evidence="3" id="KW-1015">Disulfide bond</keyword>
<dbReference type="PANTHER" id="PTHR11640:SF158">
    <property type="entry name" value="V-SET AND IMMUNOGLOBULIN DOMAIN-CONTAINING PROTEIN 10-LIKE 2"/>
    <property type="match status" value="1"/>
</dbReference>
<sequence>MIDERTNTGILGRSRINQSRSFNSAICNSFLVVVIVSNLAGLATAALNKVLPNPPPDSIVPRAPLRRGYLIRVGQSLNLTCPYDVPFYSWIHSDQPTIVLSEKQWFYIRAATLENSGLYVCQAVDGYGRNSAEIAVRVLDPSSYVAQRECVLGPNGVVNPNGPCFLTSYSDRDLTPSREWGDSIVLDCDTVTTNVAPGPVQYRWEVTYSRPLSGPSTSPEKNQRRLLIRASAPSSLSSSSSSSSSLSASSSSAVSMFDAIPPSVSTRLVDLSQFNEPKLRLNDLNLRHNGEYRCIVSTSDRHMPVTSFGSMARSDSISRTFRLTVKPRSDGPIILGSRNTSETVIAGQDAVFTCEVNPEEHRSSTIRWGKSIDASQRSHYEGRGREVIHWAGGTFVVLPSVANSAVDEAVAPTTHRYSGHKLVSRTIHPLIPTSGAVATEASSNQLSRLLIRQAKPSDAGRYVCSVLTEAGRDDHKFVHISVTGDGVGDAGELVGSSMRRLTVYIAVPIVVFFVCVCVVSYCLVSRRTSRASRAAHLRQRNYYGPVQQTQMKSPSAASSSSVGMCRNGISSTAAPWSAPGDPRIRPSPPGTGAGTATLGYSSTNGSHSFSSSGQALLPNQNFQPAAPGSVAIVPGSYPILLQSVGSQPGGQFYAMQDPSTMAGYTQPIYPASTAGGNEYMLTSNAMNIYPPGMVYPMANGHGPNFSGSMAAPNSITNSSSAESSAITGPGSPLSSEAIDGRLLFQPGQSGQQSYPGYQSSVGATTCASFSYPVPTPQSHLSSTTGDLDLGQSNTPLLNYHPQTDSSHGTNMRA</sequence>
<evidence type="ECO:0000256" key="6">
    <source>
        <dbReference type="SAM" id="MobiDB-lite"/>
    </source>
</evidence>
<dbReference type="EMBL" id="SJOL01012020">
    <property type="protein sequence ID" value="TGZ46886.1"/>
    <property type="molecule type" value="Genomic_DNA"/>
</dbReference>
<evidence type="ECO:0000256" key="1">
    <source>
        <dbReference type="ARBA" id="ARBA00004479"/>
    </source>
</evidence>
<evidence type="ECO:0000313" key="9">
    <source>
        <dbReference type="EMBL" id="TGZ46885.1"/>
    </source>
</evidence>
<dbReference type="SUPFAM" id="SSF48726">
    <property type="entry name" value="Immunoglobulin"/>
    <property type="match status" value="2"/>
</dbReference>
<dbReference type="Gene3D" id="2.60.40.10">
    <property type="entry name" value="Immunoglobulins"/>
    <property type="match status" value="2"/>
</dbReference>
<organism evidence="9 10">
    <name type="scientific">Opisthorchis felineus</name>
    <dbReference type="NCBI Taxonomy" id="147828"/>
    <lineage>
        <taxon>Eukaryota</taxon>
        <taxon>Metazoa</taxon>
        <taxon>Spiralia</taxon>
        <taxon>Lophotrochozoa</taxon>
        <taxon>Platyhelminthes</taxon>
        <taxon>Trematoda</taxon>
        <taxon>Digenea</taxon>
        <taxon>Opisthorchiida</taxon>
        <taxon>Opisthorchiata</taxon>
        <taxon>Opisthorchiidae</taxon>
        <taxon>Opisthorchis</taxon>
    </lineage>
</organism>
<dbReference type="AlphaFoldDB" id="A0A4S2KC36"/>
<keyword evidence="4" id="KW-0325">Glycoprotein</keyword>
<comment type="subcellular location">
    <subcellularLocation>
        <location evidence="1">Membrane</location>
        <topology evidence="1">Single-pass type I membrane protein</topology>
    </subcellularLocation>
</comment>